<proteinExistence type="predicted"/>
<accession>D1A2L1</accession>
<dbReference type="RefSeq" id="WP_012850815.1">
    <property type="nucleotide sequence ID" value="NC_013510.1"/>
</dbReference>
<dbReference type="KEGG" id="tcu:Tcur_0433"/>
<evidence type="ECO:0000256" key="1">
    <source>
        <dbReference type="SAM" id="MobiDB-lite"/>
    </source>
</evidence>
<name>D1A2L1_THECD</name>
<dbReference type="EMBL" id="CP001738">
    <property type="protein sequence ID" value="ACY96031.1"/>
    <property type="molecule type" value="Genomic_DNA"/>
</dbReference>
<protein>
    <submittedName>
        <fullName evidence="2">Uncharacterized protein</fullName>
    </submittedName>
</protein>
<keyword evidence="3" id="KW-1185">Reference proteome</keyword>
<evidence type="ECO:0000313" key="3">
    <source>
        <dbReference type="Proteomes" id="UP000001918"/>
    </source>
</evidence>
<sequence>MLHEPFVPRPWGEPSSETAGPSLARILLPLSDQDLATGARILNGADPGPPEPPARRAEHRP</sequence>
<organism evidence="2 3">
    <name type="scientific">Thermomonospora curvata (strain ATCC 19995 / DSM 43183 / JCM 3096 / KCTC 9072 / NBRC 15933 / NCIMB 10081 / Henssen B9)</name>
    <dbReference type="NCBI Taxonomy" id="471852"/>
    <lineage>
        <taxon>Bacteria</taxon>
        <taxon>Bacillati</taxon>
        <taxon>Actinomycetota</taxon>
        <taxon>Actinomycetes</taxon>
        <taxon>Streptosporangiales</taxon>
        <taxon>Thermomonosporaceae</taxon>
        <taxon>Thermomonospora</taxon>
    </lineage>
</organism>
<feature type="region of interest" description="Disordered" evidence="1">
    <location>
        <begin position="37"/>
        <end position="61"/>
    </location>
</feature>
<dbReference type="Proteomes" id="UP000001918">
    <property type="component" value="Chromosome"/>
</dbReference>
<dbReference type="AlphaFoldDB" id="D1A2L1"/>
<reference evidence="2 3" key="1">
    <citation type="journal article" date="2011" name="Stand. Genomic Sci.">
        <title>Complete genome sequence of Thermomonospora curvata type strain (B9).</title>
        <authorList>
            <person name="Chertkov O."/>
            <person name="Sikorski J."/>
            <person name="Nolan M."/>
            <person name="Lapidus A."/>
            <person name="Lucas S."/>
            <person name="Del Rio T.G."/>
            <person name="Tice H."/>
            <person name="Cheng J.F."/>
            <person name="Goodwin L."/>
            <person name="Pitluck S."/>
            <person name="Liolios K."/>
            <person name="Ivanova N."/>
            <person name="Mavromatis K."/>
            <person name="Mikhailova N."/>
            <person name="Ovchinnikova G."/>
            <person name="Pati A."/>
            <person name="Chen A."/>
            <person name="Palaniappan K."/>
            <person name="Djao O.D."/>
            <person name="Land M."/>
            <person name="Hauser L."/>
            <person name="Chang Y.J."/>
            <person name="Jeffries C.D."/>
            <person name="Brettin T."/>
            <person name="Han C."/>
            <person name="Detter J.C."/>
            <person name="Rohde M."/>
            <person name="Goker M."/>
            <person name="Woyke T."/>
            <person name="Bristow J."/>
            <person name="Eisen J.A."/>
            <person name="Markowitz V."/>
            <person name="Hugenholtz P."/>
            <person name="Klenk H.P."/>
            <person name="Kyrpides N.C."/>
        </authorList>
    </citation>
    <scope>NUCLEOTIDE SEQUENCE [LARGE SCALE GENOMIC DNA]</scope>
    <source>
        <strain evidence="3">ATCC 19995 / DSM 43183 / JCM 3096 / KCTC 9072 / NBRC 15933 / NCIMB 10081 / Henssen B9</strain>
    </source>
</reference>
<feature type="region of interest" description="Disordered" evidence="1">
    <location>
        <begin position="1"/>
        <end position="22"/>
    </location>
</feature>
<gene>
    <name evidence="2" type="ordered locus">Tcur_0433</name>
</gene>
<dbReference type="HOGENOM" id="CLU_2921262_0_0_11"/>
<evidence type="ECO:0000313" key="2">
    <source>
        <dbReference type="EMBL" id="ACY96031.1"/>
    </source>
</evidence>